<feature type="chain" id="PRO_5043031896" description="Secreted protein" evidence="1">
    <location>
        <begin position="19"/>
        <end position="91"/>
    </location>
</feature>
<reference evidence="2" key="2">
    <citation type="submission" date="2023-05" db="EMBL/GenBank/DDBJ databases">
        <authorList>
            <consortium name="Lawrence Berkeley National Laboratory"/>
            <person name="Steindorff A."/>
            <person name="Hensen N."/>
            <person name="Bonometti L."/>
            <person name="Westerberg I."/>
            <person name="Brannstrom I.O."/>
            <person name="Guillou S."/>
            <person name="Cros-Aarteil S."/>
            <person name="Calhoun S."/>
            <person name="Haridas S."/>
            <person name="Kuo A."/>
            <person name="Mondo S."/>
            <person name="Pangilinan J."/>
            <person name="Riley R."/>
            <person name="Labutti K."/>
            <person name="Andreopoulos B."/>
            <person name="Lipzen A."/>
            <person name="Chen C."/>
            <person name="Yanf M."/>
            <person name="Daum C."/>
            <person name="Ng V."/>
            <person name="Clum A."/>
            <person name="Ohm R."/>
            <person name="Martin F."/>
            <person name="Silar P."/>
            <person name="Natvig D."/>
            <person name="Lalanne C."/>
            <person name="Gautier V."/>
            <person name="Ament-Velasquez S.L."/>
            <person name="Kruys A."/>
            <person name="Hutchinson M.I."/>
            <person name="Powell A.J."/>
            <person name="Barry K."/>
            <person name="Miller A.N."/>
            <person name="Grigoriev I.V."/>
            <person name="Debuchy R."/>
            <person name="Gladieux P."/>
            <person name="Thoren M.H."/>
            <person name="Johannesson H."/>
        </authorList>
    </citation>
    <scope>NUCLEOTIDE SEQUENCE</scope>
    <source>
        <strain evidence="2">PSN293</strain>
    </source>
</reference>
<evidence type="ECO:0008006" key="4">
    <source>
        <dbReference type="Google" id="ProtNLM"/>
    </source>
</evidence>
<evidence type="ECO:0000256" key="1">
    <source>
        <dbReference type="SAM" id="SignalP"/>
    </source>
</evidence>
<evidence type="ECO:0000313" key="2">
    <source>
        <dbReference type="EMBL" id="KAK4214771.1"/>
    </source>
</evidence>
<feature type="signal peptide" evidence="1">
    <location>
        <begin position="1"/>
        <end position="18"/>
    </location>
</feature>
<organism evidence="2 3">
    <name type="scientific">Rhypophila decipiens</name>
    <dbReference type="NCBI Taxonomy" id="261697"/>
    <lineage>
        <taxon>Eukaryota</taxon>
        <taxon>Fungi</taxon>
        <taxon>Dikarya</taxon>
        <taxon>Ascomycota</taxon>
        <taxon>Pezizomycotina</taxon>
        <taxon>Sordariomycetes</taxon>
        <taxon>Sordariomycetidae</taxon>
        <taxon>Sordariales</taxon>
        <taxon>Naviculisporaceae</taxon>
        <taxon>Rhypophila</taxon>
    </lineage>
</organism>
<protein>
    <recommendedName>
        <fullName evidence="4">Secreted protein</fullName>
    </recommendedName>
</protein>
<dbReference type="AlphaFoldDB" id="A0AAN6YB73"/>
<reference evidence="2" key="1">
    <citation type="journal article" date="2023" name="Mol. Phylogenet. Evol.">
        <title>Genome-scale phylogeny and comparative genomics of the fungal order Sordariales.</title>
        <authorList>
            <person name="Hensen N."/>
            <person name="Bonometti L."/>
            <person name="Westerberg I."/>
            <person name="Brannstrom I.O."/>
            <person name="Guillou S."/>
            <person name="Cros-Aarteil S."/>
            <person name="Calhoun S."/>
            <person name="Haridas S."/>
            <person name="Kuo A."/>
            <person name="Mondo S."/>
            <person name="Pangilinan J."/>
            <person name="Riley R."/>
            <person name="LaButti K."/>
            <person name="Andreopoulos B."/>
            <person name="Lipzen A."/>
            <person name="Chen C."/>
            <person name="Yan M."/>
            <person name="Daum C."/>
            <person name="Ng V."/>
            <person name="Clum A."/>
            <person name="Steindorff A."/>
            <person name="Ohm R.A."/>
            <person name="Martin F."/>
            <person name="Silar P."/>
            <person name="Natvig D.O."/>
            <person name="Lalanne C."/>
            <person name="Gautier V."/>
            <person name="Ament-Velasquez S.L."/>
            <person name="Kruys A."/>
            <person name="Hutchinson M.I."/>
            <person name="Powell A.J."/>
            <person name="Barry K."/>
            <person name="Miller A.N."/>
            <person name="Grigoriev I.V."/>
            <person name="Debuchy R."/>
            <person name="Gladieux P."/>
            <person name="Hiltunen Thoren M."/>
            <person name="Johannesson H."/>
        </authorList>
    </citation>
    <scope>NUCLEOTIDE SEQUENCE</scope>
    <source>
        <strain evidence="2">PSN293</strain>
    </source>
</reference>
<dbReference type="Proteomes" id="UP001301769">
    <property type="component" value="Unassembled WGS sequence"/>
</dbReference>
<comment type="caution">
    <text evidence="2">The sequence shown here is derived from an EMBL/GenBank/DDBJ whole genome shotgun (WGS) entry which is preliminary data.</text>
</comment>
<gene>
    <name evidence="2" type="ORF">QBC37DRAFT_420439</name>
</gene>
<dbReference type="EMBL" id="MU858088">
    <property type="protein sequence ID" value="KAK4214771.1"/>
    <property type="molecule type" value="Genomic_DNA"/>
</dbReference>
<accession>A0AAN6YB73</accession>
<sequence>MCLACPVTCLSVLGQLMGAEVKLAGTCTKAVILSETSWSDDSGAVDIPSSSQIPPHVPSFRTHQVRVLESSRQQDCRFSCPGNPGHCSTCI</sequence>
<keyword evidence="1" id="KW-0732">Signal</keyword>
<keyword evidence="3" id="KW-1185">Reference proteome</keyword>
<proteinExistence type="predicted"/>
<name>A0AAN6YB73_9PEZI</name>
<evidence type="ECO:0000313" key="3">
    <source>
        <dbReference type="Proteomes" id="UP001301769"/>
    </source>
</evidence>